<accession>A0A380HP66</accession>
<dbReference type="InterPro" id="IPR000836">
    <property type="entry name" value="PRTase_dom"/>
</dbReference>
<evidence type="ECO:0000256" key="1">
    <source>
        <dbReference type="ARBA" id="ARBA00008007"/>
    </source>
</evidence>
<dbReference type="InterPro" id="IPR029057">
    <property type="entry name" value="PRTase-like"/>
</dbReference>
<dbReference type="SUPFAM" id="SSF53271">
    <property type="entry name" value="PRTase-like"/>
    <property type="match status" value="1"/>
</dbReference>
<dbReference type="RefSeq" id="WP_002483908.1">
    <property type="nucleotide sequence ID" value="NZ_CAXOKG010000004.1"/>
</dbReference>
<name>A0A380HP66_STASA</name>
<proteinExistence type="inferred from homology"/>
<sequence length="223" mass="25986">MARCIQCDAKLTEMFDALNFYKKPVKMCVNCIELWEENKIVLEGRCTKCLKKLDQGEHKCLDCAFLAVKFPLMNQLYCNYQYKGVVKQLIHQYKLLKDVAICEILAEQLTLPKQSYDLIIPIPSPVERDINRTFNPVTCVLDKQQVPYESILQTKVRPKQSLLGKLHRARLDNPFEVSKDINLEDKSILLVDDIYTTGLTVHHAIEKVYVRKIRKFDVFTFAR</sequence>
<dbReference type="CDD" id="cd06223">
    <property type="entry name" value="PRTases_typeI"/>
    <property type="match status" value="1"/>
</dbReference>
<gene>
    <name evidence="2" type="ORF">NCTC7688_02238</name>
</gene>
<dbReference type="EMBL" id="UHED01000001">
    <property type="protein sequence ID" value="SUM83955.1"/>
    <property type="molecule type" value="Genomic_DNA"/>
</dbReference>
<dbReference type="PANTHER" id="PTHR47505:SF1">
    <property type="entry name" value="DNA UTILIZATION PROTEIN YHGH"/>
    <property type="match status" value="1"/>
</dbReference>
<dbReference type="PANTHER" id="PTHR47505">
    <property type="entry name" value="DNA UTILIZATION PROTEIN YHGH"/>
    <property type="match status" value="1"/>
</dbReference>
<dbReference type="Proteomes" id="UP000254707">
    <property type="component" value="Unassembled WGS sequence"/>
</dbReference>
<comment type="similarity">
    <text evidence="1">Belongs to the ComF/GntX family.</text>
</comment>
<evidence type="ECO:0000313" key="3">
    <source>
        <dbReference type="Proteomes" id="UP000254707"/>
    </source>
</evidence>
<protein>
    <submittedName>
        <fullName evidence="2">Competence protein ComF</fullName>
    </submittedName>
</protein>
<dbReference type="InterPro" id="IPR051910">
    <property type="entry name" value="ComF/GntX_DNA_util-trans"/>
</dbReference>
<dbReference type="Gene3D" id="3.40.50.2020">
    <property type="match status" value="1"/>
</dbReference>
<reference evidence="2 3" key="1">
    <citation type="submission" date="2018-06" db="EMBL/GenBank/DDBJ databases">
        <authorList>
            <consortium name="Pathogen Informatics"/>
            <person name="Doyle S."/>
        </authorList>
    </citation>
    <scope>NUCLEOTIDE SEQUENCE [LARGE SCALE GENOMIC DNA]</scope>
    <source>
        <strain evidence="2 3">NCTC7688</strain>
    </source>
</reference>
<dbReference type="AlphaFoldDB" id="A0A380HP66"/>
<organism evidence="2 3">
    <name type="scientific">Staphylococcus saprophyticus</name>
    <dbReference type="NCBI Taxonomy" id="29385"/>
    <lineage>
        <taxon>Bacteria</taxon>
        <taxon>Bacillati</taxon>
        <taxon>Bacillota</taxon>
        <taxon>Bacilli</taxon>
        <taxon>Bacillales</taxon>
        <taxon>Staphylococcaceae</taxon>
        <taxon>Staphylococcus</taxon>
    </lineage>
</organism>
<evidence type="ECO:0000313" key="2">
    <source>
        <dbReference type="EMBL" id="SUM83955.1"/>
    </source>
</evidence>